<dbReference type="PANTHER" id="PTHR30036:SF1">
    <property type="entry name" value="D-XYLOSE-BINDING PERIPLASMIC PROTEIN"/>
    <property type="match status" value="1"/>
</dbReference>
<dbReference type="InterPro" id="IPR028082">
    <property type="entry name" value="Peripla_BP_I"/>
</dbReference>
<comment type="caution">
    <text evidence="4">The sequence shown here is derived from an EMBL/GenBank/DDBJ whole genome shotgun (WGS) entry which is preliminary data.</text>
</comment>
<proteinExistence type="predicted"/>
<organism evidence="4 5">
    <name type="scientific">Actinomadura vinacea</name>
    <dbReference type="NCBI Taxonomy" id="115336"/>
    <lineage>
        <taxon>Bacteria</taxon>
        <taxon>Bacillati</taxon>
        <taxon>Actinomycetota</taxon>
        <taxon>Actinomycetes</taxon>
        <taxon>Streptosporangiales</taxon>
        <taxon>Thermomonosporaceae</taxon>
        <taxon>Actinomadura</taxon>
    </lineage>
</organism>
<dbReference type="RefSeq" id="WP_344588051.1">
    <property type="nucleotide sequence ID" value="NZ_BAAARW010000005.1"/>
</dbReference>
<dbReference type="InterPro" id="IPR050555">
    <property type="entry name" value="Bact_Solute-Bind_Prot2"/>
</dbReference>
<dbReference type="Proteomes" id="UP001501231">
    <property type="component" value="Unassembled WGS sequence"/>
</dbReference>
<dbReference type="InterPro" id="IPR025997">
    <property type="entry name" value="SBP_2_dom"/>
</dbReference>
<dbReference type="InterPro" id="IPR049784">
    <property type="entry name" value="ChvE-like"/>
</dbReference>
<evidence type="ECO:0000259" key="3">
    <source>
        <dbReference type="Pfam" id="PF13407"/>
    </source>
</evidence>
<name>A0ABN3IN67_9ACTN</name>
<evidence type="ECO:0000256" key="2">
    <source>
        <dbReference type="ARBA" id="ARBA00022729"/>
    </source>
</evidence>
<dbReference type="EMBL" id="BAAARW010000005">
    <property type="protein sequence ID" value="GAA2409092.1"/>
    <property type="molecule type" value="Genomic_DNA"/>
</dbReference>
<accession>A0ABN3IN67</accession>
<dbReference type="NCBIfam" id="NF040907">
    <property type="entry name" value="ChvE"/>
    <property type="match status" value="1"/>
</dbReference>
<reference evidence="4 5" key="1">
    <citation type="journal article" date="2019" name="Int. J. Syst. Evol. Microbiol.">
        <title>The Global Catalogue of Microorganisms (GCM) 10K type strain sequencing project: providing services to taxonomists for standard genome sequencing and annotation.</title>
        <authorList>
            <consortium name="The Broad Institute Genomics Platform"/>
            <consortium name="The Broad Institute Genome Sequencing Center for Infectious Disease"/>
            <person name="Wu L."/>
            <person name="Ma J."/>
        </authorList>
    </citation>
    <scope>NUCLEOTIDE SEQUENCE [LARGE SCALE GENOMIC DNA]</scope>
    <source>
        <strain evidence="4 5">JCM 3325</strain>
    </source>
</reference>
<evidence type="ECO:0000313" key="4">
    <source>
        <dbReference type="EMBL" id="GAA2409092.1"/>
    </source>
</evidence>
<keyword evidence="5" id="KW-1185">Reference proteome</keyword>
<dbReference type="PROSITE" id="PS51257">
    <property type="entry name" value="PROKAR_LIPOPROTEIN"/>
    <property type="match status" value="1"/>
</dbReference>
<dbReference type="SUPFAM" id="SSF53822">
    <property type="entry name" value="Periplasmic binding protein-like I"/>
    <property type="match status" value="1"/>
</dbReference>
<evidence type="ECO:0000256" key="1">
    <source>
        <dbReference type="ARBA" id="ARBA00004196"/>
    </source>
</evidence>
<keyword evidence="2" id="KW-0732">Signal</keyword>
<protein>
    <submittedName>
        <fullName evidence="4">Sugar ABC transporter substrate-binding protein</fullName>
    </submittedName>
</protein>
<feature type="domain" description="Periplasmic binding protein" evidence="3">
    <location>
        <begin position="43"/>
        <end position="327"/>
    </location>
</feature>
<sequence>MRFGRLTTAVSALAIAAALTGCGSSEKTVDKEARSGDTKGALIGITMPTKSSERWIHDGDNVKAGLEKLGYKVDLQYAQDDIPTQASQIENQITKGARLLVVASIDGTALTSQLQQAGDKKIPVIAYDRLIRQSPNVDYYATFDNFKVGVQQATSLLIGLKLKNADGSEGSAKGPFNIELFAGSPDDNNATFFYNGAMSVLKPYIDKGTLVVKSGQTDFKPIAILRWDAETAQRRMEDLLTKTYKGGTKVQGVLSPFDGISRGILSALKSNGYGTGGQPYPVVTGQDAEVLSVKSILAGEQYSTIFKDTRQLAAETVKMADTTLKGGKPAVNNTTDYNNGVKVVPSQLLQPVIVEKSNVKSALVDSGYYTQAQVG</sequence>
<dbReference type="Pfam" id="PF13407">
    <property type="entry name" value="Peripla_BP_4"/>
    <property type="match status" value="1"/>
</dbReference>
<dbReference type="CDD" id="cd19994">
    <property type="entry name" value="PBP1_ChvE"/>
    <property type="match status" value="1"/>
</dbReference>
<evidence type="ECO:0000313" key="5">
    <source>
        <dbReference type="Proteomes" id="UP001501231"/>
    </source>
</evidence>
<dbReference type="PANTHER" id="PTHR30036">
    <property type="entry name" value="D-XYLOSE-BINDING PERIPLASMIC PROTEIN"/>
    <property type="match status" value="1"/>
</dbReference>
<dbReference type="Gene3D" id="3.40.50.2300">
    <property type="match status" value="2"/>
</dbReference>
<gene>
    <name evidence="4" type="primary">chvE</name>
    <name evidence="4" type="ORF">GCM10010191_17070</name>
</gene>
<comment type="subcellular location">
    <subcellularLocation>
        <location evidence="1">Cell envelope</location>
    </subcellularLocation>
</comment>